<dbReference type="RefSeq" id="WP_382257592.1">
    <property type="nucleotide sequence ID" value="NZ_JBHTBX010000007.1"/>
</dbReference>
<organism evidence="2 3">
    <name type="scientific">Hydrogenophaga bisanensis</name>
    <dbReference type="NCBI Taxonomy" id="439611"/>
    <lineage>
        <taxon>Bacteria</taxon>
        <taxon>Pseudomonadati</taxon>
        <taxon>Pseudomonadota</taxon>
        <taxon>Betaproteobacteria</taxon>
        <taxon>Burkholderiales</taxon>
        <taxon>Comamonadaceae</taxon>
        <taxon>Hydrogenophaga</taxon>
    </lineage>
</organism>
<name>A0ABW2RB08_9BURK</name>
<dbReference type="Proteomes" id="UP001596495">
    <property type="component" value="Unassembled WGS sequence"/>
</dbReference>
<keyword evidence="1" id="KW-0732">Signal</keyword>
<dbReference type="EMBL" id="JBHTBX010000007">
    <property type="protein sequence ID" value="MFC7435231.1"/>
    <property type="molecule type" value="Genomic_DNA"/>
</dbReference>
<evidence type="ECO:0000256" key="1">
    <source>
        <dbReference type="SAM" id="SignalP"/>
    </source>
</evidence>
<protein>
    <submittedName>
        <fullName evidence="2">Uncharacterized protein</fullName>
    </submittedName>
</protein>
<comment type="caution">
    <text evidence="2">The sequence shown here is derived from an EMBL/GenBank/DDBJ whole genome shotgun (WGS) entry which is preliminary data.</text>
</comment>
<evidence type="ECO:0000313" key="3">
    <source>
        <dbReference type="Proteomes" id="UP001596495"/>
    </source>
</evidence>
<gene>
    <name evidence="2" type="ORF">ACFQNJ_12010</name>
</gene>
<accession>A0ABW2RB08</accession>
<sequence>MNCVPALSALLLVAAGLLSAGPVQADTARAEPGGKASAHLNFRILVPAVAQLESNQHPLQTVADDLDRGMHRAEQRLVVFSNLRRGLCMQLRLALPQVSGWQVQVADPASASLTPLGGDGYRLCTQRIGRTAIALVHRFEAHGQTQPLPWPVQTDLHAI</sequence>
<reference evidence="3" key="1">
    <citation type="journal article" date="2019" name="Int. J. Syst. Evol. Microbiol.">
        <title>The Global Catalogue of Microorganisms (GCM) 10K type strain sequencing project: providing services to taxonomists for standard genome sequencing and annotation.</title>
        <authorList>
            <consortium name="The Broad Institute Genomics Platform"/>
            <consortium name="The Broad Institute Genome Sequencing Center for Infectious Disease"/>
            <person name="Wu L."/>
            <person name="Ma J."/>
        </authorList>
    </citation>
    <scope>NUCLEOTIDE SEQUENCE [LARGE SCALE GENOMIC DNA]</scope>
    <source>
        <strain evidence="3">CCUG 54518</strain>
    </source>
</reference>
<proteinExistence type="predicted"/>
<feature type="signal peptide" evidence="1">
    <location>
        <begin position="1"/>
        <end position="25"/>
    </location>
</feature>
<feature type="chain" id="PRO_5046439788" evidence="1">
    <location>
        <begin position="26"/>
        <end position="159"/>
    </location>
</feature>
<evidence type="ECO:0000313" key="2">
    <source>
        <dbReference type="EMBL" id="MFC7435231.1"/>
    </source>
</evidence>
<keyword evidence="3" id="KW-1185">Reference proteome</keyword>